<comment type="similarity">
    <text evidence="3">Belongs to the CSN8 family.</text>
</comment>
<organism evidence="9">
    <name type="scientific">Amblyomma maculatum</name>
    <name type="common">Gulf Coast tick</name>
    <dbReference type="NCBI Taxonomy" id="34609"/>
    <lineage>
        <taxon>Eukaryota</taxon>
        <taxon>Metazoa</taxon>
        <taxon>Ecdysozoa</taxon>
        <taxon>Arthropoda</taxon>
        <taxon>Chelicerata</taxon>
        <taxon>Arachnida</taxon>
        <taxon>Acari</taxon>
        <taxon>Parasitiformes</taxon>
        <taxon>Ixodida</taxon>
        <taxon>Ixodoidea</taxon>
        <taxon>Ixodidae</taxon>
        <taxon>Amblyomminae</taxon>
        <taxon>Amblyomma</taxon>
    </lineage>
</organism>
<dbReference type="AlphaFoldDB" id="G3MRD5"/>
<evidence type="ECO:0000256" key="1">
    <source>
        <dbReference type="ARBA" id="ARBA00004123"/>
    </source>
</evidence>
<dbReference type="InterPro" id="IPR033464">
    <property type="entry name" value="CSN8_PSD8_EIF3K"/>
</dbReference>
<comment type="subcellular location">
    <subcellularLocation>
        <location evidence="2">Cytoplasm</location>
    </subcellularLocation>
    <subcellularLocation>
        <location evidence="1">Nucleus</location>
    </subcellularLocation>
</comment>
<feature type="domain" description="PCI" evidence="8">
    <location>
        <begin position="14"/>
        <end position="195"/>
    </location>
</feature>
<dbReference type="GO" id="GO:0010387">
    <property type="term" value="P:COP9 signalosome assembly"/>
    <property type="evidence" value="ECO:0007669"/>
    <property type="project" value="InterPro"/>
</dbReference>
<evidence type="ECO:0000256" key="3">
    <source>
        <dbReference type="ARBA" id="ARBA00008252"/>
    </source>
</evidence>
<keyword evidence="6" id="KW-0736">Signalosome</keyword>
<reference evidence="9" key="1">
    <citation type="journal article" date="2011" name="PLoS ONE">
        <title>A deep insight into the sialotranscriptome of the gulf coast tick, Amblyomma maculatum.</title>
        <authorList>
            <person name="Karim S."/>
            <person name="Singh P."/>
            <person name="Ribeiro J.M."/>
        </authorList>
    </citation>
    <scope>NUCLEOTIDE SEQUENCE</scope>
    <source>
        <tissue evidence="9">Salivary gland</tissue>
    </source>
</reference>
<dbReference type="InterPro" id="IPR033205">
    <property type="entry name" value="COP9_CSN8"/>
</dbReference>
<dbReference type="PANTHER" id="PTHR13339:SF0">
    <property type="entry name" value="COP9 SIGNALOSOME COMPLEX SUBUNIT 8"/>
    <property type="match status" value="1"/>
</dbReference>
<evidence type="ECO:0000313" key="9">
    <source>
        <dbReference type="EMBL" id="AEO36053.1"/>
    </source>
</evidence>
<evidence type="ECO:0000256" key="6">
    <source>
        <dbReference type="ARBA" id="ARBA00022790"/>
    </source>
</evidence>
<protein>
    <recommendedName>
        <fullName evidence="4">COP9 signalosome complex subunit 8</fullName>
    </recommendedName>
</protein>
<name>G3MRD5_AMBMU</name>
<evidence type="ECO:0000259" key="8">
    <source>
        <dbReference type="PROSITE" id="PS50250"/>
    </source>
</evidence>
<proteinExistence type="evidence at transcript level"/>
<dbReference type="PROSITE" id="PS50250">
    <property type="entry name" value="PCI"/>
    <property type="match status" value="1"/>
</dbReference>
<dbReference type="GO" id="GO:0000338">
    <property type="term" value="P:protein deneddylation"/>
    <property type="evidence" value="ECO:0007669"/>
    <property type="project" value="InterPro"/>
</dbReference>
<accession>G3MRD5</accession>
<dbReference type="GO" id="GO:0008180">
    <property type="term" value="C:COP9 signalosome"/>
    <property type="evidence" value="ECO:0007669"/>
    <property type="project" value="UniProtKB-KW"/>
</dbReference>
<dbReference type="InterPro" id="IPR000717">
    <property type="entry name" value="PCI_dom"/>
</dbReference>
<dbReference type="Gene3D" id="1.25.40.990">
    <property type="match status" value="1"/>
</dbReference>
<evidence type="ECO:0000256" key="5">
    <source>
        <dbReference type="ARBA" id="ARBA00022490"/>
    </source>
</evidence>
<evidence type="ECO:0000256" key="4">
    <source>
        <dbReference type="ARBA" id="ARBA00014875"/>
    </source>
</evidence>
<dbReference type="EMBL" id="JO844436">
    <property type="protein sequence ID" value="AEO36053.1"/>
    <property type="molecule type" value="mRNA"/>
</dbReference>
<keyword evidence="7" id="KW-0539">Nucleus</keyword>
<dbReference type="PANTHER" id="PTHR13339">
    <property type="entry name" value="COP9 SIGNALOSOME COMPLEX SUBUNIT 8"/>
    <property type="match status" value="1"/>
</dbReference>
<keyword evidence="5" id="KW-0963">Cytoplasm</keyword>
<dbReference type="Pfam" id="PF10075">
    <property type="entry name" value="CSN8_PSD8_EIF3K"/>
    <property type="match status" value="1"/>
</dbReference>
<sequence length="195" mass="22030">MAVGFDGSGDARMQEYKKLAADLEQQELQASNGIANPQTYSQLLAIYLLQSDLVNAKLLWKRIPREIKLYHPEIRNIWKVGQAIWNKDFPAMHASLTQEWPEHVKFVMQELRVRMKRRALTLVTKAYSSISVDHACSLMGIDKPELAAVVNSLGWAFDGTRAMVFPKPPAATNEDPSTAEEHLSKLTNFSSFLEN</sequence>
<dbReference type="GO" id="GO:0005737">
    <property type="term" value="C:cytoplasm"/>
    <property type="evidence" value="ECO:0007669"/>
    <property type="project" value="UniProtKB-SubCell"/>
</dbReference>
<evidence type="ECO:0000256" key="2">
    <source>
        <dbReference type="ARBA" id="ARBA00004496"/>
    </source>
</evidence>
<evidence type="ECO:0000256" key="7">
    <source>
        <dbReference type="ARBA" id="ARBA00023242"/>
    </source>
</evidence>